<dbReference type="KEGG" id="dbc:MFMK1_002009"/>
<dbReference type="PANTHER" id="PTHR36107:SF1">
    <property type="entry name" value="SMALL, ACID-SOLUBLE SPORE PROTEIN A"/>
    <property type="match status" value="1"/>
</dbReference>
<dbReference type="EMBL" id="CP121694">
    <property type="protein sequence ID" value="WRO22184.1"/>
    <property type="molecule type" value="Genomic_DNA"/>
</dbReference>
<dbReference type="RefSeq" id="WP_366921605.1">
    <property type="nucleotide sequence ID" value="NZ_CP121694.1"/>
</dbReference>
<dbReference type="InterPro" id="IPR001448">
    <property type="entry name" value="SASP_alpha/beta-type"/>
</dbReference>
<keyword evidence="6" id="KW-1185">Reference proteome</keyword>
<dbReference type="PANTHER" id="PTHR36107">
    <property type="entry name" value="SMALL, ACID-SOLUBLE SPORE PROTEIN A"/>
    <property type="match status" value="1"/>
</dbReference>
<dbReference type="GO" id="GO:0003690">
    <property type="term" value="F:double-stranded DNA binding"/>
    <property type="evidence" value="ECO:0007669"/>
    <property type="project" value="InterPro"/>
</dbReference>
<keyword evidence="4" id="KW-0238">DNA-binding</keyword>
<keyword evidence="3" id="KW-0749">Sporulation</keyword>
<sequence length="72" mass="7786">MAAGQKTNQLVVPQAQKAMDQFKYETAAEVGLNWTGGYGGDIPSRQWGAVGGHMVKKMIQAYEQNLAGTTQQ</sequence>
<evidence type="ECO:0000313" key="6">
    <source>
        <dbReference type="Proteomes" id="UP001329915"/>
    </source>
</evidence>
<evidence type="ECO:0000313" key="5">
    <source>
        <dbReference type="EMBL" id="WRO22184.1"/>
    </source>
</evidence>
<name>A0AAU0UPP0_9FIRM</name>
<gene>
    <name evidence="5" type="ORF">MFMK1_002009</name>
</gene>
<dbReference type="GO" id="GO:0030435">
    <property type="term" value="P:sporulation resulting in formation of a cellular spore"/>
    <property type="evidence" value="ECO:0007669"/>
    <property type="project" value="UniProtKB-KW"/>
</dbReference>
<comment type="similarity">
    <text evidence="2">Belongs to the alpha/beta-type SASP family.</text>
</comment>
<dbReference type="Proteomes" id="UP001329915">
    <property type="component" value="Chromosome"/>
</dbReference>
<reference evidence="5 6" key="1">
    <citation type="submission" date="2023-04" db="EMBL/GenBank/DDBJ databases">
        <authorList>
            <person name="Hsu D."/>
        </authorList>
    </citation>
    <scope>NUCLEOTIDE SEQUENCE [LARGE SCALE GENOMIC DNA]</scope>
    <source>
        <strain evidence="5 6">MK1</strain>
    </source>
</reference>
<comment type="function">
    <text evidence="1">SASP are bound to spore DNA. They are double-stranded DNA-binding proteins that cause DNA to change to an a-like conformation. They protect the DNA backbone from chemical and enzymatic cleavage and are thus involved in dormant spore's high resistance to UV light.</text>
</comment>
<proteinExistence type="inferred from homology"/>
<evidence type="ECO:0000256" key="4">
    <source>
        <dbReference type="ARBA" id="ARBA00023125"/>
    </source>
</evidence>
<dbReference type="Gene3D" id="6.10.10.80">
    <property type="entry name" value="Small, acid-soluble spore protein, alpha/beta type-like"/>
    <property type="match status" value="1"/>
</dbReference>
<evidence type="ECO:0000256" key="3">
    <source>
        <dbReference type="ARBA" id="ARBA00022969"/>
    </source>
</evidence>
<dbReference type="InterPro" id="IPR050847">
    <property type="entry name" value="SASP_DNA-binding"/>
</dbReference>
<evidence type="ECO:0000256" key="1">
    <source>
        <dbReference type="ARBA" id="ARBA00003863"/>
    </source>
</evidence>
<dbReference type="InterPro" id="IPR038300">
    <property type="entry name" value="SASP_sf_alpha/beta"/>
</dbReference>
<dbReference type="Pfam" id="PF00269">
    <property type="entry name" value="SASP"/>
    <property type="match status" value="1"/>
</dbReference>
<organism evidence="5 6">
    <name type="scientific">Metallumcola ferriviriculae</name>
    <dbReference type="NCBI Taxonomy" id="3039180"/>
    <lineage>
        <taxon>Bacteria</taxon>
        <taxon>Bacillati</taxon>
        <taxon>Bacillota</taxon>
        <taxon>Clostridia</taxon>
        <taxon>Neomoorellales</taxon>
        <taxon>Desulfitibacteraceae</taxon>
        <taxon>Metallumcola</taxon>
    </lineage>
</organism>
<dbReference type="AlphaFoldDB" id="A0AAU0UPP0"/>
<dbReference type="GO" id="GO:0006265">
    <property type="term" value="P:DNA topological change"/>
    <property type="evidence" value="ECO:0007669"/>
    <property type="project" value="InterPro"/>
</dbReference>
<accession>A0AAU0UPP0</accession>
<evidence type="ECO:0000256" key="2">
    <source>
        <dbReference type="ARBA" id="ARBA00005442"/>
    </source>
</evidence>
<protein>
    <submittedName>
        <fullName evidence="5">Alpha/beta-type small acid-soluble spore protein</fullName>
    </submittedName>
</protein>
<dbReference type="PROSITE" id="PS00684">
    <property type="entry name" value="SASP_2"/>
    <property type="match status" value="1"/>
</dbReference>
<dbReference type="InterPro" id="IPR018126">
    <property type="entry name" value="SASP_alpha/beta-type_CS"/>
</dbReference>